<gene>
    <name evidence="1" type="ORF">SAMN05216302_1004153</name>
</gene>
<proteinExistence type="predicted"/>
<dbReference type="EMBL" id="FOSP01000004">
    <property type="protein sequence ID" value="SFK35307.1"/>
    <property type="molecule type" value="Genomic_DNA"/>
</dbReference>
<organism evidence="1 2">
    <name type="scientific">Nitrosomonas aestuarii</name>
    <dbReference type="NCBI Taxonomy" id="52441"/>
    <lineage>
        <taxon>Bacteria</taxon>
        <taxon>Pseudomonadati</taxon>
        <taxon>Pseudomonadota</taxon>
        <taxon>Betaproteobacteria</taxon>
        <taxon>Nitrosomonadales</taxon>
        <taxon>Nitrosomonadaceae</taxon>
        <taxon>Nitrosomonas</taxon>
    </lineage>
</organism>
<dbReference type="Proteomes" id="UP000199533">
    <property type="component" value="Unassembled WGS sequence"/>
</dbReference>
<dbReference type="AlphaFoldDB" id="A0A1I3YTS9"/>
<sequence length="49" mass="5720">MNMSFSDYYVTHRTRKGNFLMQIDELIDWAPIEATIIQHYSPASDVTGR</sequence>
<feature type="non-terminal residue" evidence="1">
    <location>
        <position position="49"/>
    </location>
</feature>
<protein>
    <recommendedName>
        <fullName evidence="3">Transposase, IS5 family</fullName>
    </recommendedName>
</protein>
<evidence type="ECO:0008006" key="3">
    <source>
        <dbReference type="Google" id="ProtNLM"/>
    </source>
</evidence>
<name>A0A1I3YTS9_9PROT</name>
<accession>A0A1I3YTS9</accession>
<reference evidence="2" key="1">
    <citation type="submission" date="2016-10" db="EMBL/GenBank/DDBJ databases">
        <authorList>
            <person name="Varghese N."/>
            <person name="Submissions S."/>
        </authorList>
    </citation>
    <scope>NUCLEOTIDE SEQUENCE [LARGE SCALE GENOMIC DNA]</scope>
    <source>
        <strain evidence="2">Nm69</strain>
    </source>
</reference>
<evidence type="ECO:0000313" key="2">
    <source>
        <dbReference type="Proteomes" id="UP000199533"/>
    </source>
</evidence>
<keyword evidence="2" id="KW-1185">Reference proteome</keyword>
<evidence type="ECO:0000313" key="1">
    <source>
        <dbReference type="EMBL" id="SFK35307.1"/>
    </source>
</evidence>